<feature type="domain" description="GPI inositol-deacylase winged helix" evidence="3">
    <location>
        <begin position="564"/>
        <end position="643"/>
    </location>
</feature>
<organism evidence="6 7">
    <name type="scientific">Arthrobotrys flagrans</name>
    <name type="common">Nematode-trapping fungus</name>
    <name type="synonym">Trichothecium flagrans</name>
    <dbReference type="NCBI Taxonomy" id="97331"/>
    <lineage>
        <taxon>Eukaryota</taxon>
        <taxon>Fungi</taxon>
        <taxon>Dikarya</taxon>
        <taxon>Ascomycota</taxon>
        <taxon>Pezizomycotina</taxon>
        <taxon>Orbiliomycetes</taxon>
        <taxon>Orbiliales</taxon>
        <taxon>Orbiliaceae</taxon>
        <taxon>Arthrobotrys</taxon>
    </lineage>
</organism>
<dbReference type="SMART" id="SM00248">
    <property type="entry name" value="ANK"/>
    <property type="match status" value="3"/>
</dbReference>
<dbReference type="InterPro" id="IPR027417">
    <property type="entry name" value="P-loop_NTPase"/>
</dbReference>
<evidence type="ECO:0000256" key="2">
    <source>
        <dbReference type="PROSITE-ProRule" id="PRU00023"/>
    </source>
</evidence>
<dbReference type="InterPro" id="IPR036770">
    <property type="entry name" value="Ankyrin_rpt-contain_sf"/>
</dbReference>
<reference evidence="6 7" key="1">
    <citation type="submission" date="2019-01" db="EMBL/GenBank/DDBJ databases">
        <title>Intercellular communication is required for trap formation in the nematode-trapping fungus Duddingtonia flagrans.</title>
        <authorList>
            <person name="Youssar L."/>
            <person name="Wernet V."/>
            <person name="Hensel N."/>
            <person name="Hildebrandt H.-G."/>
            <person name="Fischer R."/>
        </authorList>
    </citation>
    <scope>NUCLEOTIDE SEQUENCE [LARGE SCALE GENOMIC DNA]</scope>
    <source>
        <strain evidence="6 7">CBS H-5679</strain>
    </source>
</reference>
<comment type="caution">
    <text evidence="6">The sequence shown here is derived from an EMBL/GenBank/DDBJ whole genome shotgun (WGS) entry which is preliminary data.</text>
</comment>
<proteinExistence type="predicted"/>
<dbReference type="Gene3D" id="1.25.40.20">
    <property type="entry name" value="Ankyrin repeat-containing domain"/>
    <property type="match status" value="1"/>
</dbReference>
<keyword evidence="1" id="KW-0677">Repeat</keyword>
<dbReference type="Pfam" id="PF12796">
    <property type="entry name" value="Ank_2"/>
    <property type="match status" value="1"/>
</dbReference>
<dbReference type="InterPro" id="IPR002110">
    <property type="entry name" value="Ankyrin_rpt"/>
</dbReference>
<dbReference type="PANTHER" id="PTHR10039:SF14">
    <property type="entry name" value="NACHT DOMAIN-CONTAINING PROTEIN"/>
    <property type="match status" value="1"/>
</dbReference>
<dbReference type="RefSeq" id="XP_067491430.1">
    <property type="nucleotide sequence ID" value="XM_067633242.1"/>
</dbReference>
<evidence type="ECO:0000259" key="3">
    <source>
        <dbReference type="Pfam" id="PF22939"/>
    </source>
</evidence>
<dbReference type="OrthoDB" id="7464126at2759"/>
<feature type="repeat" description="ANK" evidence="2">
    <location>
        <begin position="1179"/>
        <end position="1211"/>
    </location>
</feature>
<gene>
    <name evidence="6" type="ORF">DFL_004190</name>
</gene>
<evidence type="ECO:0000259" key="4">
    <source>
        <dbReference type="Pfam" id="PF24809"/>
    </source>
</evidence>
<dbReference type="STRING" id="97331.A0A437A3Z8"/>
<dbReference type="VEuPathDB" id="FungiDB:DFL_004190"/>
<evidence type="ECO:0000256" key="1">
    <source>
        <dbReference type="ARBA" id="ARBA00022737"/>
    </source>
</evidence>
<dbReference type="SUPFAM" id="SSF48403">
    <property type="entry name" value="Ankyrin repeat"/>
    <property type="match status" value="1"/>
</dbReference>
<dbReference type="Pfam" id="PF24883">
    <property type="entry name" value="NPHP3_N"/>
    <property type="match status" value="1"/>
</dbReference>
<evidence type="ECO:0000313" key="6">
    <source>
        <dbReference type="EMBL" id="RVD85886.1"/>
    </source>
</evidence>
<feature type="domain" description="Nephrocystin 3-like N-terminal" evidence="5">
    <location>
        <begin position="280"/>
        <end position="451"/>
    </location>
</feature>
<dbReference type="InterPro" id="IPR054471">
    <property type="entry name" value="GPIID_WHD"/>
</dbReference>
<protein>
    <submittedName>
        <fullName evidence="6">Uncharacterized protein</fullName>
    </submittedName>
</protein>
<name>A0A437A3Z8_ARTFL</name>
<keyword evidence="2" id="KW-0040">ANK repeat</keyword>
<dbReference type="Proteomes" id="UP000283090">
    <property type="component" value="Unassembled WGS sequence"/>
</dbReference>
<dbReference type="InterPro" id="IPR056125">
    <property type="entry name" value="DUF7708"/>
</dbReference>
<dbReference type="GeneID" id="93586501"/>
<dbReference type="PROSITE" id="PS50088">
    <property type="entry name" value="ANK_REPEAT"/>
    <property type="match status" value="1"/>
</dbReference>
<dbReference type="PROSITE" id="PS50297">
    <property type="entry name" value="ANK_REP_REGION"/>
    <property type="match status" value="1"/>
</dbReference>
<dbReference type="EMBL" id="SAEB01000006">
    <property type="protein sequence ID" value="RVD85886.1"/>
    <property type="molecule type" value="Genomic_DNA"/>
</dbReference>
<dbReference type="PANTHER" id="PTHR10039">
    <property type="entry name" value="AMELOGENIN"/>
    <property type="match status" value="1"/>
</dbReference>
<feature type="domain" description="DUF7708" evidence="4">
    <location>
        <begin position="65"/>
        <end position="208"/>
    </location>
</feature>
<dbReference type="Gene3D" id="3.40.50.300">
    <property type="entry name" value="P-loop containing nucleotide triphosphate hydrolases"/>
    <property type="match status" value="1"/>
</dbReference>
<keyword evidence="7" id="KW-1185">Reference proteome</keyword>
<evidence type="ECO:0000259" key="5">
    <source>
        <dbReference type="Pfam" id="PF24883"/>
    </source>
</evidence>
<sequence length="1323" mass="152034">MSISGPSRLEKSIEDFKLSLRPEDHHTLKNFPDPSPEDVAKFVKDLDAKLQQKQKRRKTLQSSPFTTFVQSMQQFSSIVDTCVQSNPEIAALVWGGMKLVLLTFSNYLKYLEEIVDMCDQMGRLCPQFERFSKLFPKHKELQSAICEFYAIIVDFFREALVFLYGSVFKQLAIATFRPFEEKFSDILKSLDLARKIIDREITLSSEQELHIDRINNAQLRTDVRDLCHFTRVNYQHYHDDRIQLNEEAQRSKRERVLQNISKYPYYSDFTNNLQKRIENSGLWIYKTLEYESWFHSPGSSGLWYHAIPGFGKSVLTAGVIDTLLDLSKSQRSQRHYVAYFFCTYTTASSLLAHTILSSLLHQMFYYSQDLPRDLVEDIQSRFENRASSSRVVLSDIQRFITKIIENNQAINYIVVDGLDECNDKERGIILRILKKILKDVPQAIKILISSRGSQDIARALQNFQQLNLGTSNQEDVDAFISQTLHNKELEGQLPELSGDLFAKVKSFLSENAKGLFIWVDLQIEEICKEARPEDIVAVLPTLPKDLDELYDRVINRIVRVRRPGVAHEIFKWVAYAIRPLTLEELKEATCLRDTQISSWAELHKLAEVDESKWLQNCENLVTVNRDRGTVQFAHSTVKEFLESGKCSEKIFSMDKLSHNQLAEACVRYYKFPEIIGPDSQHQRMAVSKKGLNSLAMIARNPVESDTSWTSWMTRKLYQHTSRFTNISSTPNSTVSAALIKTEDSNIIASQKQTFKYALRAYPFLEYATSCWIFHYIEAIPTPTRAVFDERVPTVWVPQGELSKLQGVRLPPGNTLREWPGPRRLPLPMKLRGYETFIGWEEDICLDDFGAEARAPRIYNLILQRFHSIRFPWQNHFTPESLTLEEGLFELFDWALDNGVGLIFQLAWACCMSLNPIPGLHTAALLKYWLPLNYTPGDLAENRFERLCFKKDADTAGIWDSVCLVVSDDIFRKGSPLFPGYPGGRLSKEPNYLSFYLHYACGQGDTLLFNYLTEILGYLPNAFEGDQFHQCKYISQISYQNIVREAIEGNSLKILQALHKQEYRNFITQVSQEDQFKLLEFATELGKHGFLKELIPHYRFGLIGSNTSGSSILQRAVEAGEEDIVKACLQRSTDLLSRSRANRFYPLQIAARNNDLGLIKVMAPFLDKKKAHVDMTAPYTSDTSLTYAIMNKNTEMVRILLEAGADLSIKPRKQVFASEFHDLEEVISPDANYPMLQFASTPSLEIFNLFWDRDKYGFLELIHGHNVPTTRLIRLAKYAGNPAWAVVEKIMKEVEDASPSAKMSERSQIRLNIFHQIKDGLALP</sequence>
<dbReference type="InterPro" id="IPR056884">
    <property type="entry name" value="NPHP3-like_N"/>
</dbReference>
<evidence type="ECO:0000313" key="7">
    <source>
        <dbReference type="Proteomes" id="UP000283090"/>
    </source>
</evidence>
<accession>A0A437A3Z8</accession>
<dbReference type="Pfam" id="PF22939">
    <property type="entry name" value="WHD_GPIID"/>
    <property type="match status" value="1"/>
</dbReference>
<dbReference type="Pfam" id="PF24809">
    <property type="entry name" value="DUF7708"/>
    <property type="match status" value="1"/>
</dbReference>